<name>A0A4D9DGX3_9SAUR</name>
<dbReference type="EMBL" id="QXTE01007501">
    <property type="protein sequence ID" value="TFJ95407.1"/>
    <property type="molecule type" value="Genomic_DNA"/>
</dbReference>
<dbReference type="OrthoDB" id="6370502at2759"/>
<dbReference type="GO" id="GO:0003995">
    <property type="term" value="F:acyl-CoA dehydrogenase activity"/>
    <property type="evidence" value="ECO:0007669"/>
    <property type="project" value="InterPro"/>
</dbReference>
<keyword evidence="7" id="KW-1185">Reference proteome</keyword>
<gene>
    <name evidence="6" type="ORF">DR999_PMT23048</name>
</gene>
<evidence type="ECO:0000256" key="1">
    <source>
        <dbReference type="ARBA" id="ARBA00001974"/>
    </source>
</evidence>
<dbReference type="InterPro" id="IPR013786">
    <property type="entry name" value="AcylCoA_DH/ox_N"/>
</dbReference>
<dbReference type="Proteomes" id="UP000297703">
    <property type="component" value="Unassembled WGS sequence"/>
</dbReference>
<feature type="domain" description="Acyl-CoA oxidase/dehydrogenase middle" evidence="4">
    <location>
        <begin position="143"/>
        <end position="196"/>
    </location>
</feature>
<dbReference type="Gene3D" id="2.40.110.10">
    <property type="entry name" value="Butyryl-CoA Dehydrogenase, subunit A, domain 2"/>
    <property type="match status" value="1"/>
</dbReference>
<dbReference type="InterPro" id="IPR006091">
    <property type="entry name" value="Acyl-CoA_Oxase/DH_mid-dom"/>
</dbReference>
<dbReference type="GO" id="GO:0050660">
    <property type="term" value="F:flavin adenine dinucleotide binding"/>
    <property type="evidence" value="ECO:0007669"/>
    <property type="project" value="InterPro"/>
</dbReference>
<dbReference type="PANTHER" id="PTHR43188:SF1">
    <property type="entry name" value="ACYL-COA DEHYDROGENASE"/>
    <property type="match status" value="1"/>
</dbReference>
<protein>
    <submittedName>
        <fullName evidence="6">Dimethylallyladenosine tRNA methylthiotransferase</fullName>
    </submittedName>
</protein>
<comment type="caution">
    <text evidence="6">The sequence shown here is derived from an EMBL/GenBank/DDBJ whole genome shotgun (WGS) entry which is preliminary data.</text>
</comment>
<dbReference type="STRING" id="55544.A0A4D9DGX3"/>
<organism evidence="6 7">
    <name type="scientific">Platysternon megacephalum</name>
    <name type="common">big-headed turtle</name>
    <dbReference type="NCBI Taxonomy" id="55544"/>
    <lineage>
        <taxon>Eukaryota</taxon>
        <taxon>Metazoa</taxon>
        <taxon>Chordata</taxon>
        <taxon>Craniata</taxon>
        <taxon>Vertebrata</taxon>
        <taxon>Euteleostomi</taxon>
        <taxon>Archelosauria</taxon>
        <taxon>Testudinata</taxon>
        <taxon>Testudines</taxon>
        <taxon>Cryptodira</taxon>
        <taxon>Durocryptodira</taxon>
        <taxon>Testudinoidea</taxon>
        <taxon>Platysternidae</taxon>
        <taxon>Platysternon</taxon>
    </lineage>
</organism>
<reference evidence="6 7" key="2">
    <citation type="submission" date="2019-04" db="EMBL/GenBank/DDBJ databases">
        <title>The genome sequence of big-headed turtle.</title>
        <authorList>
            <person name="Gong S."/>
        </authorList>
    </citation>
    <scope>NUCLEOTIDE SEQUENCE [LARGE SCALE GENOMIC DNA]</scope>
    <source>
        <strain evidence="6">DO16091913</strain>
        <tissue evidence="6">Muscle</tissue>
    </source>
</reference>
<evidence type="ECO:0000313" key="7">
    <source>
        <dbReference type="Proteomes" id="UP000297703"/>
    </source>
</evidence>
<dbReference type="Pfam" id="PF02771">
    <property type="entry name" value="Acyl-CoA_dh_N"/>
    <property type="match status" value="1"/>
</dbReference>
<dbReference type="Pfam" id="PF02770">
    <property type="entry name" value="Acyl-CoA_dh_M"/>
    <property type="match status" value="1"/>
</dbReference>
<dbReference type="SUPFAM" id="SSF56645">
    <property type="entry name" value="Acyl-CoA dehydrogenase NM domain-like"/>
    <property type="match status" value="1"/>
</dbReference>
<dbReference type="InterPro" id="IPR037069">
    <property type="entry name" value="AcylCoA_DH/ox_N_sf"/>
</dbReference>
<reference evidence="6 7" key="1">
    <citation type="submission" date="2019-04" db="EMBL/GenBank/DDBJ databases">
        <title>Draft genome of the big-headed turtle Platysternon megacephalum.</title>
        <authorList>
            <person name="Gong S."/>
        </authorList>
    </citation>
    <scope>NUCLEOTIDE SEQUENCE [LARGE SCALE GENOMIC DNA]</scope>
    <source>
        <strain evidence="6">DO16091913</strain>
        <tissue evidence="6">Muscle</tissue>
    </source>
</reference>
<dbReference type="InterPro" id="IPR046373">
    <property type="entry name" value="Acyl-CoA_Oxase/DH_mid-dom_sf"/>
</dbReference>
<dbReference type="GO" id="GO:0006635">
    <property type="term" value="P:fatty acid beta-oxidation"/>
    <property type="evidence" value="ECO:0007669"/>
    <property type="project" value="InterPro"/>
</dbReference>
<dbReference type="InterPro" id="IPR045008">
    <property type="entry name" value="ACX4-like"/>
</dbReference>
<comment type="cofactor">
    <cofactor evidence="1">
        <name>FAD</name>
        <dbReference type="ChEBI" id="CHEBI:57692"/>
    </cofactor>
</comment>
<keyword evidence="6" id="KW-0808">Transferase</keyword>
<sequence>MSNDATLPSGDDLATPLGTDFYLLDELLTEEERAFRDGVRATCHERIAPIAGEYWNAGGIDDRMVKTYFDLGVAGIGLEESGKGFSPLAEGMISLELARADGALATFNAVHSALVMTSMSLLGDAEQKERWLPKLASGEILGAMGLTEPTHGSDVVQLETTAVRDGDFYILNGAKRWIGLATVCDIVIVWARDDDGKWGRRSPTVA</sequence>
<evidence type="ECO:0000259" key="5">
    <source>
        <dbReference type="Pfam" id="PF02771"/>
    </source>
</evidence>
<evidence type="ECO:0000259" key="4">
    <source>
        <dbReference type="Pfam" id="PF02770"/>
    </source>
</evidence>
<dbReference type="GO" id="GO:0016740">
    <property type="term" value="F:transferase activity"/>
    <property type="evidence" value="ECO:0007669"/>
    <property type="project" value="UniProtKB-KW"/>
</dbReference>
<dbReference type="InterPro" id="IPR009100">
    <property type="entry name" value="AcylCoA_DH/oxidase_NM_dom_sf"/>
</dbReference>
<dbReference type="Gene3D" id="1.10.540.10">
    <property type="entry name" value="Acyl-CoA dehydrogenase/oxidase, N-terminal domain"/>
    <property type="match status" value="1"/>
</dbReference>
<feature type="domain" description="Acyl-CoA dehydrogenase/oxidase N-terminal" evidence="5">
    <location>
        <begin position="29"/>
        <end position="139"/>
    </location>
</feature>
<dbReference type="PANTHER" id="PTHR43188">
    <property type="entry name" value="ACYL-COENZYME A OXIDASE"/>
    <property type="match status" value="1"/>
</dbReference>
<keyword evidence="3" id="KW-0274">FAD</keyword>
<proteinExistence type="predicted"/>
<dbReference type="AlphaFoldDB" id="A0A4D9DGX3"/>
<evidence type="ECO:0000313" key="6">
    <source>
        <dbReference type="EMBL" id="TFJ95407.1"/>
    </source>
</evidence>
<evidence type="ECO:0000256" key="2">
    <source>
        <dbReference type="ARBA" id="ARBA00022630"/>
    </source>
</evidence>
<evidence type="ECO:0000256" key="3">
    <source>
        <dbReference type="ARBA" id="ARBA00022827"/>
    </source>
</evidence>
<keyword evidence="2" id="KW-0285">Flavoprotein</keyword>
<accession>A0A4D9DGX3</accession>